<evidence type="ECO:0000313" key="2">
    <source>
        <dbReference type="EMBL" id="KAK9915488.1"/>
    </source>
</evidence>
<reference evidence="2 3" key="1">
    <citation type="journal article" date="2024" name="Nat. Commun.">
        <title>Phylogenomics reveals the evolutionary origins of lichenization in chlorophyte algae.</title>
        <authorList>
            <person name="Puginier C."/>
            <person name="Libourel C."/>
            <person name="Otte J."/>
            <person name="Skaloud P."/>
            <person name="Haon M."/>
            <person name="Grisel S."/>
            <person name="Petersen M."/>
            <person name="Berrin J.G."/>
            <person name="Delaux P.M."/>
            <person name="Dal Grande F."/>
            <person name="Keller J."/>
        </authorList>
    </citation>
    <scope>NUCLEOTIDE SEQUENCE [LARGE SCALE GENOMIC DNA]</scope>
    <source>
        <strain evidence="2 3">SAG 216-7</strain>
    </source>
</reference>
<name>A0ABR2YUL9_9CHLO</name>
<evidence type="ECO:0000256" key="1">
    <source>
        <dbReference type="SAM" id="MobiDB-lite"/>
    </source>
</evidence>
<dbReference type="EMBL" id="JALJOT010000005">
    <property type="protein sequence ID" value="KAK9915488.1"/>
    <property type="molecule type" value="Genomic_DNA"/>
</dbReference>
<protein>
    <submittedName>
        <fullName evidence="2">Uncharacterized protein</fullName>
    </submittedName>
</protein>
<feature type="region of interest" description="Disordered" evidence="1">
    <location>
        <begin position="83"/>
        <end position="161"/>
    </location>
</feature>
<keyword evidence="3" id="KW-1185">Reference proteome</keyword>
<evidence type="ECO:0000313" key="3">
    <source>
        <dbReference type="Proteomes" id="UP001491310"/>
    </source>
</evidence>
<comment type="caution">
    <text evidence="2">The sequence shown here is derived from an EMBL/GenBank/DDBJ whole genome shotgun (WGS) entry which is preliminary data.</text>
</comment>
<dbReference type="PANTHER" id="PTHR36896">
    <property type="entry name" value="OS01G0729500 PROTEIN"/>
    <property type="match status" value="1"/>
</dbReference>
<gene>
    <name evidence="2" type="ORF">WJX75_009908</name>
</gene>
<sequence length="161" mass="16194">MCFSANQVDGLPADIYPCKYYQTTPSASTCDGLEKDDCKGAGGCAWCESAAVGNSCYPAADAKRLPPAIFNCTSNAAAAAMPAMAPGPAPAAPLTEVASGEVDAPSLLDTGLDSAQGGKTDGAAAQQLSNANIGGRPQEFSFSTRLSNSLNPSQSQDLAAP</sequence>
<proteinExistence type="predicted"/>
<accession>A0ABR2YUL9</accession>
<dbReference type="PANTHER" id="PTHR36896:SF2">
    <property type="entry name" value="OS01G0729500 PROTEIN"/>
    <property type="match status" value="1"/>
</dbReference>
<feature type="compositionally biased region" description="Polar residues" evidence="1">
    <location>
        <begin position="140"/>
        <end position="161"/>
    </location>
</feature>
<dbReference type="Proteomes" id="UP001491310">
    <property type="component" value="Unassembled WGS sequence"/>
</dbReference>
<organism evidence="2 3">
    <name type="scientific">Coccomyxa subellipsoidea</name>
    <dbReference type="NCBI Taxonomy" id="248742"/>
    <lineage>
        <taxon>Eukaryota</taxon>
        <taxon>Viridiplantae</taxon>
        <taxon>Chlorophyta</taxon>
        <taxon>core chlorophytes</taxon>
        <taxon>Trebouxiophyceae</taxon>
        <taxon>Trebouxiophyceae incertae sedis</taxon>
        <taxon>Coccomyxaceae</taxon>
        <taxon>Coccomyxa</taxon>
    </lineage>
</organism>